<evidence type="ECO:0000256" key="2">
    <source>
        <dbReference type="ARBA" id="ARBA00022741"/>
    </source>
</evidence>
<dbReference type="Gene3D" id="3.40.50.300">
    <property type="entry name" value="P-loop containing nucleotide triphosphate hydrolases"/>
    <property type="match status" value="1"/>
</dbReference>
<keyword evidence="2" id="KW-0547">Nucleotide-binding</keyword>
<dbReference type="SUPFAM" id="SSF52540">
    <property type="entry name" value="P-loop containing nucleoside triphosphate hydrolases"/>
    <property type="match status" value="1"/>
</dbReference>
<dbReference type="PANTHER" id="PTHR42939:SF1">
    <property type="entry name" value="ABC TRANSPORTER ATP-BINDING PROTEIN ALBC-RELATED"/>
    <property type="match status" value="1"/>
</dbReference>
<evidence type="ECO:0000313" key="5">
    <source>
        <dbReference type="EMBL" id="UVI30983.1"/>
    </source>
</evidence>
<dbReference type="GO" id="GO:0005524">
    <property type="term" value="F:ATP binding"/>
    <property type="evidence" value="ECO:0007669"/>
    <property type="project" value="UniProtKB-KW"/>
</dbReference>
<proteinExistence type="predicted"/>
<evidence type="ECO:0000259" key="4">
    <source>
        <dbReference type="PROSITE" id="PS50893"/>
    </source>
</evidence>
<dbReference type="InterPro" id="IPR003593">
    <property type="entry name" value="AAA+_ATPase"/>
</dbReference>
<reference evidence="5" key="1">
    <citation type="submission" date="2022-01" db="EMBL/GenBank/DDBJ databases">
        <title>Paenibacillus spongiae sp. nov., isolated from marine sponge.</title>
        <authorList>
            <person name="Li Z."/>
            <person name="Zhang M."/>
        </authorList>
    </citation>
    <scope>NUCLEOTIDE SEQUENCE</scope>
    <source>
        <strain evidence="5">PHS-Z3</strain>
    </source>
</reference>
<organism evidence="5 6">
    <name type="scientific">Paenibacillus spongiae</name>
    <dbReference type="NCBI Taxonomy" id="2909671"/>
    <lineage>
        <taxon>Bacteria</taxon>
        <taxon>Bacillati</taxon>
        <taxon>Bacillota</taxon>
        <taxon>Bacilli</taxon>
        <taxon>Bacillales</taxon>
        <taxon>Paenibacillaceae</taxon>
        <taxon>Paenibacillus</taxon>
    </lineage>
</organism>
<dbReference type="SMART" id="SM00382">
    <property type="entry name" value="AAA"/>
    <property type="match status" value="1"/>
</dbReference>
<dbReference type="PANTHER" id="PTHR42939">
    <property type="entry name" value="ABC TRANSPORTER ATP-BINDING PROTEIN ALBC-RELATED"/>
    <property type="match status" value="1"/>
</dbReference>
<keyword evidence="3 5" id="KW-0067">ATP-binding</keyword>
<feature type="domain" description="ABC transporter" evidence="4">
    <location>
        <begin position="5"/>
        <end position="240"/>
    </location>
</feature>
<dbReference type="InterPro" id="IPR003439">
    <property type="entry name" value="ABC_transporter-like_ATP-bd"/>
</dbReference>
<dbReference type="RefSeq" id="WP_258387046.1">
    <property type="nucleotide sequence ID" value="NZ_CP091430.1"/>
</dbReference>
<evidence type="ECO:0000256" key="3">
    <source>
        <dbReference type="ARBA" id="ARBA00022840"/>
    </source>
</evidence>
<sequence length="240" mass="27247">MSLRIALNDVAYSQGTTKLINDATCTFTTGITYVVGRNGAGKSSLLKLIATAARPDQGNIIYTQLIRDDQAGMYRKQLSVEEIRTMIGFMPQHFRGHSDMTIERYLTYIAYHKGIPYRLVKSSIEKWLQESGLHELRRRKLRTLSGGQLQSVGLIQALLNQPRICILDEPFEGLDNHEKSFFKHALNRLAFHSVIIISTHLLEEIERSENNSLVYIDEGTLRYCGGVDEVDNVLERFGDL</sequence>
<dbReference type="PROSITE" id="PS50893">
    <property type="entry name" value="ABC_TRANSPORTER_2"/>
    <property type="match status" value="1"/>
</dbReference>
<dbReference type="Pfam" id="PF00005">
    <property type="entry name" value="ABC_tran"/>
    <property type="match status" value="1"/>
</dbReference>
<dbReference type="InterPro" id="IPR051782">
    <property type="entry name" value="ABC_Transporter_VariousFunc"/>
</dbReference>
<keyword evidence="6" id="KW-1185">Reference proteome</keyword>
<dbReference type="InterPro" id="IPR027417">
    <property type="entry name" value="P-loop_NTPase"/>
</dbReference>
<dbReference type="Proteomes" id="UP001057877">
    <property type="component" value="Chromosome"/>
</dbReference>
<keyword evidence="1" id="KW-0813">Transport</keyword>
<accession>A0ABY5SBT1</accession>
<name>A0ABY5SBT1_9BACL</name>
<evidence type="ECO:0000313" key="6">
    <source>
        <dbReference type="Proteomes" id="UP001057877"/>
    </source>
</evidence>
<gene>
    <name evidence="5" type="ORF">L1F29_03715</name>
</gene>
<dbReference type="EMBL" id="CP091430">
    <property type="protein sequence ID" value="UVI30983.1"/>
    <property type="molecule type" value="Genomic_DNA"/>
</dbReference>
<evidence type="ECO:0000256" key="1">
    <source>
        <dbReference type="ARBA" id="ARBA00022448"/>
    </source>
</evidence>
<protein>
    <submittedName>
        <fullName evidence="5">ATP-binding cassette domain-containing protein</fullName>
    </submittedName>
</protein>